<name>A0A932DSK1_9BACT</name>
<proteinExistence type="predicted"/>
<keyword evidence="1" id="KW-0812">Transmembrane</keyword>
<dbReference type="EMBL" id="JACPHQ010000021">
    <property type="protein sequence ID" value="MBI2465959.1"/>
    <property type="molecule type" value="Genomic_DNA"/>
</dbReference>
<accession>A0A932DSK1</accession>
<comment type="caution">
    <text evidence="2">The sequence shown here is derived from an EMBL/GenBank/DDBJ whole genome shotgun (WGS) entry which is preliminary data.</text>
</comment>
<keyword evidence="1" id="KW-0472">Membrane</keyword>
<evidence type="ECO:0000313" key="2">
    <source>
        <dbReference type="EMBL" id="MBI2465959.1"/>
    </source>
</evidence>
<feature type="transmembrane region" description="Helical" evidence="1">
    <location>
        <begin position="6"/>
        <end position="25"/>
    </location>
</feature>
<sequence length="109" mass="12047">MDAILSIGGGVLAMGVVLLITLWFLPKCVVPRGLKASGWVGNHTALTPRIHPRTQPEPKRAGWQVRFAGDWHDCQVIGDNGDAGKLIRVHLPDGRFHQTTRPLIDIRRV</sequence>
<keyword evidence="1" id="KW-1133">Transmembrane helix</keyword>
<evidence type="ECO:0000313" key="3">
    <source>
        <dbReference type="Proteomes" id="UP000709672"/>
    </source>
</evidence>
<gene>
    <name evidence="2" type="ORF">HYV66_01870</name>
</gene>
<dbReference type="AlphaFoldDB" id="A0A932DSK1"/>
<protein>
    <submittedName>
        <fullName evidence="2">Uncharacterized protein</fullName>
    </submittedName>
</protein>
<reference evidence="2" key="1">
    <citation type="submission" date="2020-07" db="EMBL/GenBank/DDBJ databases">
        <title>Huge and variable diversity of episymbiotic CPR bacteria and DPANN archaea in groundwater ecosystems.</title>
        <authorList>
            <person name="He C.Y."/>
            <person name="Keren R."/>
            <person name="Whittaker M."/>
            <person name="Farag I.F."/>
            <person name="Doudna J."/>
            <person name="Cate J.H.D."/>
            <person name="Banfield J.F."/>
        </authorList>
    </citation>
    <scope>NUCLEOTIDE SEQUENCE</scope>
    <source>
        <strain evidence="2">NC_groundwater_418_Ag_B-0.1um_45_10</strain>
    </source>
</reference>
<organism evidence="2 3">
    <name type="scientific">Candidatus Sungiibacteriota bacterium</name>
    <dbReference type="NCBI Taxonomy" id="2750080"/>
    <lineage>
        <taxon>Bacteria</taxon>
        <taxon>Candidatus Sungiibacteriota</taxon>
    </lineage>
</organism>
<dbReference type="Proteomes" id="UP000709672">
    <property type="component" value="Unassembled WGS sequence"/>
</dbReference>
<evidence type="ECO:0000256" key="1">
    <source>
        <dbReference type="SAM" id="Phobius"/>
    </source>
</evidence>